<gene>
    <name evidence="1" type="ORF">QAD02_004648</name>
</gene>
<evidence type="ECO:0000313" key="2">
    <source>
        <dbReference type="Proteomes" id="UP001239111"/>
    </source>
</evidence>
<keyword evidence="2" id="KW-1185">Reference proteome</keyword>
<dbReference type="EMBL" id="CM056743">
    <property type="protein sequence ID" value="KAJ8673386.1"/>
    <property type="molecule type" value="Genomic_DNA"/>
</dbReference>
<accession>A0ACC2NQH6</accession>
<organism evidence="1 2">
    <name type="scientific">Eretmocerus hayati</name>
    <dbReference type="NCBI Taxonomy" id="131215"/>
    <lineage>
        <taxon>Eukaryota</taxon>
        <taxon>Metazoa</taxon>
        <taxon>Ecdysozoa</taxon>
        <taxon>Arthropoda</taxon>
        <taxon>Hexapoda</taxon>
        <taxon>Insecta</taxon>
        <taxon>Pterygota</taxon>
        <taxon>Neoptera</taxon>
        <taxon>Endopterygota</taxon>
        <taxon>Hymenoptera</taxon>
        <taxon>Apocrita</taxon>
        <taxon>Proctotrupomorpha</taxon>
        <taxon>Chalcidoidea</taxon>
        <taxon>Aphelinidae</taxon>
        <taxon>Aphelininae</taxon>
        <taxon>Eretmocerus</taxon>
    </lineage>
</organism>
<protein>
    <submittedName>
        <fullName evidence="1">Uncharacterized protein</fullName>
    </submittedName>
</protein>
<dbReference type="Proteomes" id="UP001239111">
    <property type="component" value="Chromosome 3"/>
</dbReference>
<proteinExistence type="predicted"/>
<name>A0ACC2NQH6_9HYME</name>
<evidence type="ECO:0000313" key="1">
    <source>
        <dbReference type="EMBL" id="KAJ8673386.1"/>
    </source>
</evidence>
<comment type="caution">
    <text evidence="1">The sequence shown here is derived from an EMBL/GenBank/DDBJ whole genome shotgun (WGS) entry which is preliminary data.</text>
</comment>
<sequence length="275" mass="30951">MMRSTGIIKYSLEYTSRLRLLLESLMKKIQNHDTSSHLYKPFYGVVENARAGRKLHNIVYKSFMAVVEFGDLKTVGLFIDLGIDLKKSEKNSEESSEGNSDESSEESWEENNNLVLQRAAKNRCAEVMDFLLSTRIFDPSNTDEKTVTALHVAAEVSNVRAVELLLEAGAEVDAVNYRNGFTSLEKAIEMVIILDGNSRRCEDEYAPCIELLLAYGADIDGEPDGGNDTRISEDWVRFRLDYSKIYGAPLRVLLSHANLLMSLGRHLEKKTLSTD</sequence>
<reference evidence="1" key="1">
    <citation type="submission" date="2023-04" db="EMBL/GenBank/DDBJ databases">
        <title>A chromosome-level genome assembly of the parasitoid wasp Eretmocerus hayati.</title>
        <authorList>
            <person name="Zhong Y."/>
            <person name="Liu S."/>
            <person name="Liu Y."/>
        </authorList>
    </citation>
    <scope>NUCLEOTIDE SEQUENCE</scope>
    <source>
        <strain evidence="1">ZJU_SS_LIU_2023</strain>
    </source>
</reference>